<keyword evidence="4 5" id="KW-0802">TPR repeat</keyword>
<dbReference type="EMBL" id="BKCJ011342865">
    <property type="protein sequence ID" value="GFD23167.1"/>
    <property type="molecule type" value="Genomic_DNA"/>
</dbReference>
<dbReference type="GO" id="GO:0051879">
    <property type="term" value="F:Hsp90 protein binding"/>
    <property type="evidence" value="ECO:0007669"/>
    <property type="project" value="TreeGrafter"/>
</dbReference>
<proteinExistence type="predicted"/>
<evidence type="ECO:0000256" key="6">
    <source>
        <dbReference type="SAM" id="MobiDB-lite"/>
    </source>
</evidence>
<comment type="subcellular location">
    <subcellularLocation>
        <location evidence="1">Cytoplasm</location>
    </subcellularLocation>
</comment>
<dbReference type="InterPro" id="IPR019734">
    <property type="entry name" value="TPR_rpt"/>
</dbReference>
<sequence>MADEAKAKGNAAFSSGNYTEAVQHFTDAINLARDNHVLYSNRSAAYASLNQFQEALNDAVKTVDLKPDWAKGYSRLGSAHHGLRQFNEAVAAYKKGLQIDPNNEALKSGLAEAERAASSARRGSGPGGPGGAGNLFGDAFGPEMWAKLTAD</sequence>
<protein>
    <submittedName>
        <fullName evidence="7">Uncharacterized protein</fullName>
    </submittedName>
</protein>
<gene>
    <name evidence="7" type="ORF">Tci_895136</name>
</gene>
<evidence type="ECO:0000256" key="2">
    <source>
        <dbReference type="ARBA" id="ARBA00022490"/>
    </source>
</evidence>
<dbReference type="InterPro" id="IPR011990">
    <property type="entry name" value="TPR-like_helical_dom_sf"/>
</dbReference>
<dbReference type="Pfam" id="PF00515">
    <property type="entry name" value="TPR_1"/>
    <property type="match status" value="1"/>
</dbReference>
<feature type="repeat" description="TPR" evidence="5">
    <location>
        <begin position="70"/>
        <end position="103"/>
    </location>
</feature>
<dbReference type="PANTHER" id="PTHR22904">
    <property type="entry name" value="TPR REPEAT CONTAINING PROTEIN"/>
    <property type="match status" value="1"/>
</dbReference>
<dbReference type="PROSITE" id="PS50005">
    <property type="entry name" value="TPR"/>
    <property type="match status" value="2"/>
</dbReference>
<dbReference type="GO" id="GO:0005737">
    <property type="term" value="C:cytoplasm"/>
    <property type="evidence" value="ECO:0007669"/>
    <property type="project" value="UniProtKB-SubCell"/>
</dbReference>
<dbReference type="PANTHER" id="PTHR22904:SF533">
    <property type="entry name" value="HSP70-HSP90 ORGANIZING PROTEIN 3"/>
    <property type="match status" value="1"/>
</dbReference>
<comment type="caution">
    <text evidence="7">The sequence shown here is derived from an EMBL/GenBank/DDBJ whole genome shotgun (WGS) entry which is preliminary data.</text>
</comment>
<evidence type="ECO:0000256" key="4">
    <source>
        <dbReference type="ARBA" id="ARBA00022803"/>
    </source>
</evidence>
<dbReference type="AlphaFoldDB" id="A0A699UKX3"/>
<feature type="non-terminal residue" evidence="7">
    <location>
        <position position="151"/>
    </location>
</feature>
<organism evidence="7">
    <name type="scientific">Tanacetum cinerariifolium</name>
    <name type="common">Dalmatian daisy</name>
    <name type="synonym">Chrysanthemum cinerariifolium</name>
    <dbReference type="NCBI Taxonomy" id="118510"/>
    <lineage>
        <taxon>Eukaryota</taxon>
        <taxon>Viridiplantae</taxon>
        <taxon>Streptophyta</taxon>
        <taxon>Embryophyta</taxon>
        <taxon>Tracheophyta</taxon>
        <taxon>Spermatophyta</taxon>
        <taxon>Magnoliopsida</taxon>
        <taxon>eudicotyledons</taxon>
        <taxon>Gunneridae</taxon>
        <taxon>Pentapetalae</taxon>
        <taxon>asterids</taxon>
        <taxon>campanulids</taxon>
        <taxon>Asterales</taxon>
        <taxon>Asteraceae</taxon>
        <taxon>Asteroideae</taxon>
        <taxon>Anthemideae</taxon>
        <taxon>Anthemidinae</taxon>
        <taxon>Tanacetum</taxon>
    </lineage>
</organism>
<accession>A0A699UKX3</accession>
<evidence type="ECO:0000256" key="1">
    <source>
        <dbReference type="ARBA" id="ARBA00004496"/>
    </source>
</evidence>
<feature type="region of interest" description="Disordered" evidence="6">
    <location>
        <begin position="110"/>
        <end position="136"/>
    </location>
</feature>
<keyword evidence="3" id="KW-0677">Repeat</keyword>
<dbReference type="Gene3D" id="1.25.40.10">
    <property type="entry name" value="Tetratricopeptide repeat domain"/>
    <property type="match status" value="1"/>
</dbReference>
<evidence type="ECO:0000256" key="3">
    <source>
        <dbReference type="ARBA" id="ARBA00022737"/>
    </source>
</evidence>
<dbReference type="Pfam" id="PF13181">
    <property type="entry name" value="TPR_8"/>
    <property type="match status" value="1"/>
</dbReference>
<dbReference type="FunFam" id="1.25.40.10:FF:000020">
    <property type="entry name" value="Stress-induced phosphoprotein 1"/>
    <property type="match status" value="1"/>
</dbReference>
<evidence type="ECO:0000256" key="5">
    <source>
        <dbReference type="PROSITE-ProRule" id="PRU00339"/>
    </source>
</evidence>
<reference evidence="7" key="1">
    <citation type="journal article" date="2019" name="Sci. Rep.">
        <title>Draft genome of Tanacetum cinerariifolium, the natural source of mosquito coil.</title>
        <authorList>
            <person name="Yamashiro T."/>
            <person name="Shiraishi A."/>
            <person name="Satake H."/>
            <person name="Nakayama K."/>
        </authorList>
    </citation>
    <scope>NUCLEOTIDE SEQUENCE</scope>
</reference>
<dbReference type="PROSITE" id="PS50293">
    <property type="entry name" value="TPR_REGION"/>
    <property type="match status" value="1"/>
</dbReference>
<dbReference type="SUPFAM" id="SSF48452">
    <property type="entry name" value="TPR-like"/>
    <property type="match status" value="1"/>
</dbReference>
<name>A0A699UKX3_TANCI</name>
<feature type="repeat" description="TPR" evidence="5">
    <location>
        <begin position="2"/>
        <end position="35"/>
    </location>
</feature>
<keyword evidence="2" id="KW-0963">Cytoplasm</keyword>
<evidence type="ECO:0000313" key="7">
    <source>
        <dbReference type="EMBL" id="GFD23167.1"/>
    </source>
</evidence>
<feature type="compositionally biased region" description="Gly residues" evidence="6">
    <location>
        <begin position="124"/>
        <end position="134"/>
    </location>
</feature>
<dbReference type="SMART" id="SM00028">
    <property type="entry name" value="TPR"/>
    <property type="match status" value="3"/>
</dbReference>